<feature type="transmembrane region" description="Helical" evidence="7">
    <location>
        <begin position="79"/>
        <end position="103"/>
    </location>
</feature>
<proteinExistence type="inferred from homology"/>
<feature type="domain" description="Rhodopsin" evidence="8">
    <location>
        <begin position="61"/>
        <end position="298"/>
    </location>
</feature>
<reference evidence="9" key="1">
    <citation type="submission" date="2023-06" db="EMBL/GenBank/DDBJ databases">
        <title>Genome-scale phylogeny and comparative genomics of the fungal order Sordariales.</title>
        <authorList>
            <consortium name="Lawrence Berkeley National Laboratory"/>
            <person name="Hensen N."/>
            <person name="Bonometti L."/>
            <person name="Westerberg I."/>
            <person name="Brannstrom I.O."/>
            <person name="Guillou S."/>
            <person name="Cros-Aarteil S."/>
            <person name="Calhoun S."/>
            <person name="Haridas S."/>
            <person name="Kuo A."/>
            <person name="Mondo S."/>
            <person name="Pangilinan J."/>
            <person name="Riley R."/>
            <person name="Labutti K."/>
            <person name="Andreopoulos B."/>
            <person name="Lipzen A."/>
            <person name="Chen C."/>
            <person name="Yanf M."/>
            <person name="Daum C."/>
            <person name="Ng V."/>
            <person name="Clum A."/>
            <person name="Steindorff A."/>
            <person name="Ohm R."/>
            <person name="Martin F."/>
            <person name="Silar P."/>
            <person name="Natvig D."/>
            <person name="Lalanne C."/>
            <person name="Gautier V."/>
            <person name="Ament-Velasquez S.L."/>
            <person name="Kruys A."/>
            <person name="Hutchinson M.I."/>
            <person name="Powell A.J."/>
            <person name="Barry K."/>
            <person name="Miller A.N."/>
            <person name="Grigoriev I.V."/>
            <person name="Debuchy R."/>
            <person name="Gladieux P."/>
            <person name="Thoren M.H."/>
            <person name="Johannesson H."/>
        </authorList>
    </citation>
    <scope>NUCLEOTIDE SEQUENCE</scope>
    <source>
        <strain evidence="9">PSN4</strain>
    </source>
</reference>
<keyword evidence="2 7" id="KW-0812">Transmembrane</keyword>
<feature type="transmembrane region" description="Helical" evidence="7">
    <location>
        <begin position="115"/>
        <end position="134"/>
    </location>
</feature>
<evidence type="ECO:0000313" key="10">
    <source>
        <dbReference type="Proteomes" id="UP001239445"/>
    </source>
</evidence>
<accession>A0AAJ0F991</accession>
<keyword evidence="10" id="KW-1185">Reference proteome</keyword>
<evidence type="ECO:0000256" key="5">
    <source>
        <dbReference type="ARBA" id="ARBA00038359"/>
    </source>
</evidence>
<evidence type="ECO:0000313" key="9">
    <source>
        <dbReference type="EMBL" id="KAK1758832.1"/>
    </source>
</evidence>
<dbReference type="InterPro" id="IPR052337">
    <property type="entry name" value="SAT4-like"/>
</dbReference>
<dbReference type="AlphaFoldDB" id="A0AAJ0F991"/>
<dbReference type="GO" id="GO:0016020">
    <property type="term" value="C:membrane"/>
    <property type="evidence" value="ECO:0007669"/>
    <property type="project" value="UniProtKB-SubCell"/>
</dbReference>
<comment type="caution">
    <text evidence="9">The sequence shown here is derived from an EMBL/GenBank/DDBJ whole genome shotgun (WGS) entry which is preliminary data.</text>
</comment>
<feature type="transmembrane region" description="Helical" evidence="7">
    <location>
        <begin position="237"/>
        <end position="255"/>
    </location>
</feature>
<keyword evidence="4 7" id="KW-0472">Membrane</keyword>
<feature type="transmembrane region" description="Helical" evidence="7">
    <location>
        <begin position="275"/>
        <end position="297"/>
    </location>
</feature>
<organism evidence="9 10">
    <name type="scientific">Echria macrotheca</name>
    <dbReference type="NCBI Taxonomy" id="438768"/>
    <lineage>
        <taxon>Eukaryota</taxon>
        <taxon>Fungi</taxon>
        <taxon>Dikarya</taxon>
        <taxon>Ascomycota</taxon>
        <taxon>Pezizomycotina</taxon>
        <taxon>Sordariomycetes</taxon>
        <taxon>Sordariomycetidae</taxon>
        <taxon>Sordariales</taxon>
        <taxon>Schizotheciaceae</taxon>
        <taxon>Echria</taxon>
    </lineage>
</organism>
<evidence type="ECO:0000256" key="3">
    <source>
        <dbReference type="ARBA" id="ARBA00022989"/>
    </source>
</evidence>
<dbReference type="EMBL" id="MU839828">
    <property type="protein sequence ID" value="KAK1758832.1"/>
    <property type="molecule type" value="Genomic_DNA"/>
</dbReference>
<keyword evidence="3 7" id="KW-1133">Transmembrane helix</keyword>
<feature type="region of interest" description="Disordered" evidence="6">
    <location>
        <begin position="348"/>
        <end position="369"/>
    </location>
</feature>
<dbReference type="Proteomes" id="UP001239445">
    <property type="component" value="Unassembled WGS sequence"/>
</dbReference>
<feature type="compositionally biased region" description="Gly residues" evidence="6">
    <location>
        <begin position="354"/>
        <end position="369"/>
    </location>
</feature>
<evidence type="ECO:0000256" key="2">
    <source>
        <dbReference type="ARBA" id="ARBA00022692"/>
    </source>
</evidence>
<feature type="transmembrane region" description="Helical" evidence="7">
    <location>
        <begin position="155"/>
        <end position="177"/>
    </location>
</feature>
<evidence type="ECO:0000259" key="8">
    <source>
        <dbReference type="Pfam" id="PF20684"/>
    </source>
</evidence>
<comment type="subcellular location">
    <subcellularLocation>
        <location evidence="1">Membrane</location>
        <topology evidence="1">Multi-pass membrane protein</topology>
    </subcellularLocation>
</comment>
<sequence>MGPTFAALAARQQPTNSPPIIQAPPPLTPAQFAALPHDNLGPHLLRTIWIMIGASMVFLFLRLYAKVSRSRGLWWDDHILIGAWVCITTESSLLTYATTLGYGRHIYDVPFDTNLINRTIMVINMAGTFSLVAATWSKTSFAFTLLRLTDGRTKVFVWFIIVSINVAMGLSALFVWISCRPLQKAWMPLMDGVCWPPSFIVNYNIFSAAYSAAMDIALALLPWKLIWGLQMKRNEKIGVAVAMSCGIFAGITAIIKTTQIPKMLSADPYDGITLFIWGNAESCVTIIAASIPILRVFAREVKTRYYTTRGGGDTQNQRDYGNGTRGGGVATTRIITVKDKLDSDAWSDNSVPAGAGGRGGDGRTIGVGF</sequence>
<protein>
    <recommendedName>
        <fullName evidence="8">Rhodopsin domain-containing protein</fullName>
    </recommendedName>
</protein>
<dbReference type="InterPro" id="IPR049326">
    <property type="entry name" value="Rhodopsin_dom_fungi"/>
</dbReference>
<evidence type="ECO:0000256" key="4">
    <source>
        <dbReference type="ARBA" id="ARBA00023136"/>
    </source>
</evidence>
<evidence type="ECO:0000256" key="1">
    <source>
        <dbReference type="ARBA" id="ARBA00004141"/>
    </source>
</evidence>
<evidence type="ECO:0000256" key="7">
    <source>
        <dbReference type="SAM" id="Phobius"/>
    </source>
</evidence>
<gene>
    <name evidence="9" type="ORF">QBC47DRAFT_409662</name>
</gene>
<comment type="similarity">
    <text evidence="5">Belongs to the SAT4 family.</text>
</comment>
<evidence type="ECO:0000256" key="6">
    <source>
        <dbReference type="SAM" id="MobiDB-lite"/>
    </source>
</evidence>
<name>A0AAJ0F991_9PEZI</name>
<dbReference type="Pfam" id="PF20684">
    <property type="entry name" value="Fung_rhodopsin"/>
    <property type="match status" value="1"/>
</dbReference>
<feature type="region of interest" description="Disordered" evidence="6">
    <location>
        <begin position="308"/>
        <end position="327"/>
    </location>
</feature>
<dbReference type="PANTHER" id="PTHR33048:SF42">
    <property type="entry name" value="INTEGRAL MEMBRANE PROTEIN"/>
    <property type="match status" value="1"/>
</dbReference>
<dbReference type="PANTHER" id="PTHR33048">
    <property type="entry name" value="PTH11-LIKE INTEGRAL MEMBRANE PROTEIN (AFU_ORTHOLOGUE AFUA_5G11245)"/>
    <property type="match status" value="1"/>
</dbReference>
<feature type="transmembrane region" description="Helical" evidence="7">
    <location>
        <begin position="205"/>
        <end position="225"/>
    </location>
</feature>
<feature type="transmembrane region" description="Helical" evidence="7">
    <location>
        <begin position="48"/>
        <end position="67"/>
    </location>
</feature>